<evidence type="ECO:0000313" key="4">
    <source>
        <dbReference type="Proteomes" id="UP000829685"/>
    </source>
</evidence>
<keyword evidence="4" id="KW-1185">Reference proteome</keyword>
<dbReference type="InterPro" id="IPR011009">
    <property type="entry name" value="Kinase-like_dom_sf"/>
</dbReference>
<evidence type="ECO:0000256" key="1">
    <source>
        <dbReference type="SAM" id="MobiDB-lite"/>
    </source>
</evidence>
<dbReference type="PANTHER" id="PTHR34706">
    <property type="entry name" value="SLR1338 PROTEIN"/>
    <property type="match status" value="1"/>
</dbReference>
<dbReference type="SUPFAM" id="SSF56112">
    <property type="entry name" value="Protein kinase-like (PK-like)"/>
    <property type="match status" value="1"/>
</dbReference>
<gene>
    <name evidence="3" type="ORF">JX265_006034</name>
</gene>
<evidence type="ECO:0000259" key="2">
    <source>
        <dbReference type="PROSITE" id="PS50011"/>
    </source>
</evidence>
<dbReference type="InterPro" id="IPR000719">
    <property type="entry name" value="Prot_kinase_dom"/>
</dbReference>
<dbReference type="SUPFAM" id="SSF53300">
    <property type="entry name" value="vWA-like"/>
    <property type="match status" value="1"/>
</dbReference>
<dbReference type="Proteomes" id="UP000829685">
    <property type="component" value="Unassembled WGS sequence"/>
</dbReference>
<dbReference type="Gene3D" id="1.10.510.10">
    <property type="entry name" value="Transferase(Phosphotransferase) domain 1"/>
    <property type="match status" value="1"/>
</dbReference>
<feature type="region of interest" description="Disordered" evidence="1">
    <location>
        <begin position="207"/>
        <end position="228"/>
    </location>
</feature>
<dbReference type="GO" id="GO:0005524">
    <property type="term" value="F:ATP binding"/>
    <property type="evidence" value="ECO:0007669"/>
    <property type="project" value="InterPro"/>
</dbReference>
<evidence type="ECO:0000313" key="3">
    <source>
        <dbReference type="EMBL" id="KAI1870994.1"/>
    </source>
</evidence>
<protein>
    <recommendedName>
        <fullName evidence="2">Protein kinase domain-containing protein</fullName>
    </recommendedName>
</protein>
<dbReference type="SMART" id="SM00220">
    <property type="entry name" value="S_TKc"/>
    <property type="match status" value="1"/>
</dbReference>
<feature type="domain" description="Protein kinase" evidence="2">
    <location>
        <begin position="180"/>
        <end position="521"/>
    </location>
</feature>
<organism evidence="3 4">
    <name type="scientific">Neoarthrinium moseri</name>
    <dbReference type="NCBI Taxonomy" id="1658444"/>
    <lineage>
        <taxon>Eukaryota</taxon>
        <taxon>Fungi</taxon>
        <taxon>Dikarya</taxon>
        <taxon>Ascomycota</taxon>
        <taxon>Pezizomycotina</taxon>
        <taxon>Sordariomycetes</taxon>
        <taxon>Xylariomycetidae</taxon>
        <taxon>Amphisphaeriales</taxon>
        <taxon>Apiosporaceae</taxon>
        <taxon>Neoarthrinium</taxon>
    </lineage>
</organism>
<accession>A0A9P9WMN2</accession>
<dbReference type="PROSITE" id="PS50011">
    <property type="entry name" value="PROTEIN_KINASE_DOM"/>
    <property type="match status" value="1"/>
</dbReference>
<dbReference type="EMBL" id="JAFIMR010000013">
    <property type="protein sequence ID" value="KAI1870994.1"/>
    <property type="molecule type" value="Genomic_DNA"/>
</dbReference>
<dbReference type="InterPro" id="IPR036465">
    <property type="entry name" value="vWFA_dom_sf"/>
</dbReference>
<dbReference type="PANTHER" id="PTHR34706:SF1">
    <property type="entry name" value="VWFA DOMAIN-CONTAINING PROTEIN"/>
    <property type="match status" value="1"/>
</dbReference>
<name>A0A9P9WMN2_9PEZI</name>
<proteinExistence type="predicted"/>
<dbReference type="Pfam" id="PF00069">
    <property type="entry name" value="Pkinase"/>
    <property type="match status" value="1"/>
</dbReference>
<comment type="caution">
    <text evidence="3">The sequence shown here is derived from an EMBL/GenBank/DDBJ whole genome shotgun (WGS) entry which is preliminary data.</text>
</comment>
<reference evidence="3" key="1">
    <citation type="submission" date="2021-03" db="EMBL/GenBank/DDBJ databases">
        <title>Revisited historic fungal species revealed as producer of novel bioactive compounds through whole genome sequencing and comparative genomics.</title>
        <authorList>
            <person name="Vignolle G.A."/>
            <person name="Hochenegger N."/>
            <person name="Mach R.L."/>
            <person name="Mach-Aigner A.R."/>
            <person name="Javad Rahimi M."/>
            <person name="Salim K.A."/>
            <person name="Chan C.M."/>
            <person name="Lim L.B.L."/>
            <person name="Cai F."/>
            <person name="Druzhinina I.S."/>
            <person name="U'Ren J.M."/>
            <person name="Derntl C."/>
        </authorList>
    </citation>
    <scope>NUCLEOTIDE SEQUENCE</scope>
    <source>
        <strain evidence="3">TUCIM 5799</strain>
    </source>
</reference>
<sequence>MAESTRSSAHFDFASEYNEAVKDFKILRGNHTKTAIDNREFVLVDRITRHLESSKPCTGNFANNLERLLVSAHHSYHTHPPDIPVTELKAYLAVFFILIELDHAHYIHLFREQGLDDKQLPFTQEQLKRIRVNETRNVDKLLDDFLTHQYAWCPMVFNLDMGEYHGKQVIPLCSKFQVEVHRDGYLPLGNDAKVWRIEVPADLVSPSLQKKSQHTKTQHAAGTDQAEEQPAEDYYQFVLKEFGLSKKPSFDREMIMSRALKDAYGILQYIGWYEATAIDGSPSFSIILELGDEDFYTTVRTQLPPVSPQEILLFWEKMVDLSCGLVHIHKLIVGNIQCHGDIKPENIVLANGRFKFADPAEAGIEVSIPSDTPKTALTGGTVTYASPEKSRLLQGSTSSIASSSRQVPLKSDVWSLGCVFSVAATYVVLGSQGVRQYDRLRVAIHRLRRKIPNDSFHDGERVLPEVTAWHRYLRATARGTDKLTALVLDLVDERMLVGDLDSRDGADGIFKLMSDAVHARNIADASTVPRGIQVFLENLEVGDMHSDAFADDDDLESAIAFPDTPPWVPEQVESDIISTHELLSEPLARTSQRYQQYQMRRSGSRPQSLRHELLSQLSIPSYGAHLLEERRSSMFNDLPTMELQGVTDMWMVEADLERLQTPSRLATRIPFRKPREQSVKEKKQLAREDELQDFFKNRDIVYLVDNGSSMYQHWSHASYLIRILTWRALGYDEDGMELYFTNPTTTECVRQKKDQDVNEFVDAMKRAKPTSKTVCHQTGILTALSKILYNRPPVRARPKTILILTDGKWDGISSETSVDELIKRHIDQLDCSVAGTASHLSVERPITFQFISFGYDKEGIERLRRLDDDMSREGYPDLVDTEPATGDIYKMFTGSLSDDMDQATYFCQRCAANNLTTPTAASPMSAISAMSASTVSPTFDLALTRTPPYSR</sequence>
<dbReference type="AlphaFoldDB" id="A0A9P9WMN2"/>
<dbReference type="GO" id="GO:0004672">
    <property type="term" value="F:protein kinase activity"/>
    <property type="evidence" value="ECO:0007669"/>
    <property type="project" value="InterPro"/>
</dbReference>